<evidence type="ECO:0000256" key="5">
    <source>
        <dbReference type="SAM" id="Phobius"/>
    </source>
</evidence>
<evidence type="ECO:0000256" key="3">
    <source>
        <dbReference type="ARBA" id="ARBA00022989"/>
    </source>
</evidence>
<evidence type="ECO:0000256" key="1">
    <source>
        <dbReference type="ARBA" id="ARBA00004141"/>
    </source>
</evidence>
<feature type="transmembrane region" description="Helical" evidence="5">
    <location>
        <begin position="281"/>
        <end position="301"/>
    </location>
</feature>
<keyword evidence="3 5" id="KW-1133">Transmembrane helix</keyword>
<evidence type="ECO:0000256" key="2">
    <source>
        <dbReference type="ARBA" id="ARBA00022692"/>
    </source>
</evidence>
<accession>A0A1L8D9S3</accession>
<protein>
    <submittedName>
        <fullName evidence="6">Uncharacterized protein</fullName>
    </submittedName>
</protein>
<dbReference type="AlphaFoldDB" id="A0A1L8D9S3"/>
<evidence type="ECO:0000313" key="6">
    <source>
        <dbReference type="EMBL" id="JAV03064.1"/>
    </source>
</evidence>
<comment type="subcellular location">
    <subcellularLocation>
        <location evidence="1">Membrane</location>
        <topology evidence="1">Multi-pass membrane protein</topology>
    </subcellularLocation>
</comment>
<dbReference type="PANTHER" id="PTHR10671">
    <property type="entry name" value="EPITHELIAL MEMBRANE PROTEIN-RELATED"/>
    <property type="match status" value="1"/>
</dbReference>
<organism evidence="6">
    <name type="scientific">Nyssomyia neivai</name>
    <dbReference type="NCBI Taxonomy" id="330878"/>
    <lineage>
        <taxon>Eukaryota</taxon>
        <taxon>Metazoa</taxon>
        <taxon>Ecdysozoa</taxon>
        <taxon>Arthropoda</taxon>
        <taxon>Hexapoda</taxon>
        <taxon>Insecta</taxon>
        <taxon>Pterygota</taxon>
        <taxon>Neoptera</taxon>
        <taxon>Endopterygota</taxon>
        <taxon>Diptera</taxon>
        <taxon>Nematocera</taxon>
        <taxon>Psychodoidea</taxon>
        <taxon>Psychodidae</taxon>
        <taxon>Nyssomyia</taxon>
    </lineage>
</organism>
<name>A0A1L8D9S3_9DIPT</name>
<dbReference type="PANTHER" id="PTHR10671:SF110">
    <property type="entry name" value="FI18012P1"/>
    <property type="match status" value="1"/>
</dbReference>
<sequence>MSSHAGLWRICRYGLVPFVMANSTAARNFTTLAFINATQINQLKKTIAEMDFVNEMLAEELPEPIEEIDDNLKRHLFGRWVRGERLDFELIKSAYKTLEFNGTEDANAIANRRAGMLMLNPTNVSALNETIGAALSTIPINGTYVNVIVPERLRSALFDGWEDKPKVIHLLWSFAKDMEIPIGMISPNGTKLIIRPPLPPKRGRVDNGYEYIPFKRCKYLDFSLDEDPTNLDPAIDDEIINYTRTQATFAVLSLFIMFMGFFFSIYTFLNPRYMFKRLAGGIHFISAATSLVVIQVLAASIEYQKEHLAYTFPKGSTYKFGYGIYLAWICFAVNLISAFLFFWYSKKKKGSKAASDELGMADEPINIGR</sequence>
<feature type="transmembrane region" description="Helical" evidence="5">
    <location>
        <begin position="249"/>
        <end position="269"/>
    </location>
</feature>
<feature type="transmembrane region" description="Helical" evidence="5">
    <location>
        <begin position="321"/>
        <end position="344"/>
    </location>
</feature>
<dbReference type="GO" id="GO:0005886">
    <property type="term" value="C:plasma membrane"/>
    <property type="evidence" value="ECO:0007669"/>
    <property type="project" value="TreeGrafter"/>
</dbReference>
<reference evidence="6" key="1">
    <citation type="submission" date="2016-12" db="EMBL/GenBank/DDBJ databases">
        <title>An insight into the sialome and mialome of the sand fly, Nyssomyia neivai.</title>
        <authorList>
            <person name="Sebastian V."/>
            <person name="Goulart T.M."/>
            <person name="Oliveira W."/>
            <person name="Calvo E."/>
            <person name="Oliveira L.F."/>
            <person name="Pinto M.C."/>
            <person name="Rosselino A.M."/>
            <person name="Ribeiro J.M."/>
        </authorList>
    </citation>
    <scope>NUCLEOTIDE SEQUENCE</scope>
</reference>
<dbReference type="InterPro" id="IPR050579">
    <property type="entry name" value="PMP-22/EMP/MP20-like"/>
</dbReference>
<keyword evidence="4 5" id="KW-0472">Membrane</keyword>
<dbReference type="Pfam" id="PF13903">
    <property type="entry name" value="Claudin_2"/>
    <property type="match status" value="1"/>
</dbReference>
<proteinExistence type="predicted"/>
<dbReference type="Gene3D" id="1.20.140.150">
    <property type="match status" value="1"/>
</dbReference>
<dbReference type="EMBL" id="GFDF01011020">
    <property type="protein sequence ID" value="JAV03064.1"/>
    <property type="molecule type" value="Transcribed_RNA"/>
</dbReference>
<evidence type="ECO:0000256" key="4">
    <source>
        <dbReference type="ARBA" id="ARBA00023136"/>
    </source>
</evidence>
<dbReference type="InterPro" id="IPR004031">
    <property type="entry name" value="PMP22/EMP/MP20/Claudin"/>
</dbReference>
<keyword evidence="2 5" id="KW-0812">Transmembrane</keyword>